<keyword evidence="5" id="KW-1015">Disulfide bond</keyword>
<dbReference type="GO" id="GO:0005179">
    <property type="term" value="F:hormone activity"/>
    <property type="evidence" value="ECO:0007669"/>
    <property type="project" value="UniProtKB-KW"/>
</dbReference>
<evidence type="ECO:0000313" key="8">
    <source>
        <dbReference type="Proteomes" id="UP000314980"/>
    </source>
</evidence>
<accession>A0A4W6FFM1</accession>
<dbReference type="InterPro" id="IPR001483">
    <property type="entry name" value="Urotensin_II"/>
</dbReference>
<dbReference type="Proteomes" id="UP000314980">
    <property type="component" value="Unassembled WGS sequence"/>
</dbReference>
<name>A0A4W6FFM1_LATCA</name>
<organism evidence="7 8">
    <name type="scientific">Lates calcarifer</name>
    <name type="common">Barramundi</name>
    <name type="synonym">Holocentrus calcarifer</name>
    <dbReference type="NCBI Taxonomy" id="8187"/>
    <lineage>
        <taxon>Eukaryota</taxon>
        <taxon>Metazoa</taxon>
        <taxon>Chordata</taxon>
        <taxon>Craniata</taxon>
        <taxon>Vertebrata</taxon>
        <taxon>Euteleostomi</taxon>
        <taxon>Actinopterygii</taxon>
        <taxon>Neopterygii</taxon>
        <taxon>Teleostei</taxon>
        <taxon>Neoteleostei</taxon>
        <taxon>Acanthomorphata</taxon>
        <taxon>Carangaria</taxon>
        <taxon>Carangaria incertae sedis</taxon>
        <taxon>Centropomidae</taxon>
        <taxon>Lates</taxon>
    </lineage>
</organism>
<dbReference type="STRING" id="8187.ENSLCAP00010049754"/>
<sequence>MDPSQWIACLALGRTHSEPFVWNHTLSAMDRVTVVNYCLGLLGLLLLQGVLNVEGRSILNPGNRVFNPKEDMDTQSKIIALLLHKSLIPIEKDDLLGLELANKLAELEQLRALKEDLELEREMTANLAEGKSITRKRGEPCFWKYCV</sequence>
<proteinExistence type="inferred from homology"/>
<dbReference type="GO" id="GO:0008217">
    <property type="term" value="P:regulation of blood pressure"/>
    <property type="evidence" value="ECO:0007669"/>
    <property type="project" value="InterPro"/>
</dbReference>
<dbReference type="Ensembl" id="ENSLCAT00010051005.1">
    <property type="protein sequence ID" value="ENSLCAP00010049754.1"/>
    <property type="gene ID" value="ENSLCAG00010023165.1"/>
</dbReference>
<protein>
    <recommendedName>
        <fullName evidence="9">Urotensin 2B</fullName>
    </recommendedName>
</protein>
<evidence type="ECO:0008006" key="9">
    <source>
        <dbReference type="Google" id="ProtNLM"/>
    </source>
</evidence>
<dbReference type="GO" id="GO:0005576">
    <property type="term" value="C:extracellular region"/>
    <property type="evidence" value="ECO:0007669"/>
    <property type="project" value="UniProtKB-SubCell"/>
</dbReference>
<keyword evidence="6" id="KW-0175">Coiled coil</keyword>
<evidence type="ECO:0000256" key="4">
    <source>
        <dbReference type="ARBA" id="ARBA00022702"/>
    </source>
</evidence>
<dbReference type="PANTHER" id="PTHR36876:SF1">
    <property type="entry name" value="UROTENSIN-2B"/>
    <property type="match status" value="1"/>
</dbReference>
<evidence type="ECO:0000256" key="6">
    <source>
        <dbReference type="SAM" id="Coils"/>
    </source>
</evidence>
<dbReference type="GeneTree" id="ENSGT01030000234774"/>
<comment type="similarity">
    <text evidence="2">Belongs to the urotensin-2 family.</text>
</comment>
<keyword evidence="4" id="KW-0372">Hormone</keyword>
<dbReference type="AlphaFoldDB" id="A0A4W6FFM1"/>
<reference evidence="7" key="2">
    <citation type="submission" date="2025-08" db="UniProtKB">
        <authorList>
            <consortium name="Ensembl"/>
        </authorList>
    </citation>
    <scope>IDENTIFICATION</scope>
</reference>
<comment type="subcellular location">
    <subcellularLocation>
        <location evidence="1">Secreted</location>
    </subcellularLocation>
</comment>
<evidence type="ECO:0000256" key="1">
    <source>
        <dbReference type="ARBA" id="ARBA00004613"/>
    </source>
</evidence>
<dbReference type="PANTHER" id="PTHR36876">
    <property type="entry name" value="UROTENSIN-2B"/>
    <property type="match status" value="1"/>
</dbReference>
<evidence type="ECO:0000256" key="5">
    <source>
        <dbReference type="ARBA" id="ARBA00023157"/>
    </source>
</evidence>
<reference evidence="8" key="1">
    <citation type="submission" date="2015-09" db="EMBL/GenBank/DDBJ databases">
        <authorList>
            <person name="Sai Rama Sridatta P."/>
        </authorList>
    </citation>
    <scope>NUCLEOTIDE SEQUENCE [LARGE SCALE GENOMIC DNA]</scope>
</reference>
<dbReference type="PROSITE" id="PS00984">
    <property type="entry name" value="UROTENSIN_II"/>
    <property type="match status" value="1"/>
</dbReference>
<reference evidence="7" key="3">
    <citation type="submission" date="2025-09" db="UniProtKB">
        <authorList>
            <consortium name="Ensembl"/>
        </authorList>
    </citation>
    <scope>IDENTIFICATION</scope>
</reference>
<dbReference type="InParanoid" id="A0A4W6FFM1"/>
<evidence type="ECO:0000256" key="2">
    <source>
        <dbReference type="ARBA" id="ARBA00006719"/>
    </source>
</evidence>
<dbReference type="GO" id="GO:0097746">
    <property type="term" value="P:blood vessel diameter maintenance"/>
    <property type="evidence" value="ECO:0007669"/>
    <property type="project" value="InterPro"/>
</dbReference>
<dbReference type="InterPro" id="IPR043255">
    <property type="entry name" value="U-IIB"/>
</dbReference>
<evidence type="ECO:0000313" key="7">
    <source>
        <dbReference type="Ensembl" id="ENSLCAP00010049754.1"/>
    </source>
</evidence>
<keyword evidence="8" id="KW-1185">Reference proteome</keyword>
<feature type="coiled-coil region" evidence="6">
    <location>
        <begin position="100"/>
        <end position="127"/>
    </location>
</feature>
<keyword evidence="3" id="KW-0964">Secreted</keyword>
<evidence type="ECO:0000256" key="3">
    <source>
        <dbReference type="ARBA" id="ARBA00022525"/>
    </source>
</evidence>